<protein>
    <submittedName>
        <fullName evidence="1">Archaeal ATPase</fullName>
    </submittedName>
</protein>
<dbReference type="RefSeq" id="XP_005702767.1">
    <property type="nucleotide sequence ID" value="XM_005702710.1"/>
</dbReference>
<evidence type="ECO:0000313" key="2">
    <source>
        <dbReference type="Proteomes" id="UP000030680"/>
    </source>
</evidence>
<evidence type="ECO:0000313" key="1">
    <source>
        <dbReference type="EMBL" id="EME26247.1"/>
    </source>
</evidence>
<sequence>MASLDEKWKAVDNFESIVVDRERDVFRVTEELYDLHKGRKQLRDVTSSCNYRLTIPFAPHLFGSGKTTFARTYLELVQRFGETFLSTFASDPSRRTFLEKLKRASLLYADLKELEPTDPKERNLEWAVYYLLIKAACSQVGAEILRKKEAFEMVDMEPSNLVRLLRDILRIPSDQYLLLAFDEVGVLDESLDEFHFKRTHDGRVRPYNDFFGIISQLCKEPDLFFIVVGKSKGLSIKNYVAFGLSRVILHFIPLSALDASSIVEFLEKTLLKTPTHEPVCNVLCSSSFSVNELADSLLELTGSVPGLLVRAISYLLLYKSSNNNFLLSKETFLIIMNSFLVTNYCVAPFLPRLISLSEQRKRLLRMLTLLSLYRIRFDFDETVQISSNSDVFLFDLVTDMCLYRRLVIEPDRNERCEVLIPKLLIGYIDQGLKDDRLEWLLLQTLKSQSVEFFYESKCRILEGLIATLFYLHFSRHPTNSSMFSTLGQLSRVWNEMNLQFSSESAAYYMKSIHYTRAVSGTERMTFGSNDEWERIVEEMLEFEKIYIPFHSTSHSPDILFKLHGRTNEKNLMIVGIACKGRWSRNGIRWNEILEEAHKFLKPVHDLVLTSHSTWHCMLIIMSTQLATNVSEDLNHSSRCYSSGDSVEDFVIPHNCELVILSEADVENFIGKDILSNLRNAFKSVDNPHSRNIGIATLQEIVLSLSKNI</sequence>
<dbReference type="Gramene" id="EME26247">
    <property type="protein sequence ID" value="EME26247"/>
    <property type="gene ID" value="Gasu_61090"/>
</dbReference>
<keyword evidence="2" id="KW-1185">Reference proteome</keyword>
<proteinExistence type="predicted"/>
<dbReference type="GeneID" id="17085237"/>
<accession>M2X8U2</accession>
<gene>
    <name evidence="1" type="ORF">Gasu_61090</name>
</gene>
<organism evidence="1 2">
    <name type="scientific">Galdieria sulphuraria</name>
    <name type="common">Red alga</name>
    <dbReference type="NCBI Taxonomy" id="130081"/>
    <lineage>
        <taxon>Eukaryota</taxon>
        <taxon>Rhodophyta</taxon>
        <taxon>Bangiophyceae</taxon>
        <taxon>Galdieriales</taxon>
        <taxon>Galdieriaceae</taxon>
        <taxon>Galdieria</taxon>
    </lineage>
</organism>
<dbReference type="InterPro" id="IPR027417">
    <property type="entry name" value="P-loop_NTPase"/>
</dbReference>
<dbReference type="KEGG" id="gsl:Gasu_61090"/>
<dbReference type="AlphaFoldDB" id="M2X8U2"/>
<name>M2X8U2_GALSU</name>
<dbReference type="EMBL" id="KB454561">
    <property type="protein sequence ID" value="EME26247.1"/>
    <property type="molecule type" value="Genomic_DNA"/>
</dbReference>
<dbReference type="SUPFAM" id="SSF52540">
    <property type="entry name" value="P-loop containing nucleoside triphosphate hydrolases"/>
    <property type="match status" value="1"/>
</dbReference>
<reference evidence="2" key="1">
    <citation type="journal article" date="2013" name="Science">
        <title>Gene transfer from bacteria and archaea facilitated evolution of an extremophilic eukaryote.</title>
        <authorList>
            <person name="Schonknecht G."/>
            <person name="Chen W.H."/>
            <person name="Ternes C.M."/>
            <person name="Barbier G.G."/>
            <person name="Shrestha R.P."/>
            <person name="Stanke M."/>
            <person name="Brautigam A."/>
            <person name="Baker B.J."/>
            <person name="Banfield J.F."/>
            <person name="Garavito R.M."/>
            <person name="Carr K."/>
            <person name="Wilkerson C."/>
            <person name="Rensing S.A."/>
            <person name="Gagneul D."/>
            <person name="Dickenson N.E."/>
            <person name="Oesterhelt C."/>
            <person name="Lercher M.J."/>
            <person name="Weber A.P."/>
        </authorList>
    </citation>
    <scope>NUCLEOTIDE SEQUENCE [LARGE SCALE GENOMIC DNA]</scope>
    <source>
        <strain evidence="2">074W</strain>
    </source>
</reference>
<dbReference type="Proteomes" id="UP000030680">
    <property type="component" value="Unassembled WGS sequence"/>
</dbReference>